<name>A0A1T1H6M2_9GAMM</name>
<evidence type="ECO:0000313" key="2">
    <source>
        <dbReference type="EMBL" id="OOV85445.1"/>
    </source>
</evidence>
<gene>
    <name evidence="2" type="ORF">B1202_02020</name>
</gene>
<sequence>MKISHIFYTLSLSAASSWLSAQVPSTAKSLAPQGWNILMATTGDLNKDQMPDIAMIVEKQKVDVATYDDDGKVVHNHPRKLIVFFKTAKGYQRIVENNSIPVAQQPNSCLLDPLAEAEDIQISKGNLLVHFSYFMACGGWEWPRHSYTFRWQNQRFDLIGFDYNSFHRASGEETSKSYNFSTLKRKEIVGGNMFEDAKTQTKWSTFKAPQQLTLKNINFDDFYTQFEY</sequence>
<comment type="caution">
    <text evidence="2">The sequence shown here is derived from an EMBL/GenBank/DDBJ whole genome shotgun (WGS) entry which is preliminary data.</text>
</comment>
<feature type="signal peptide" evidence="1">
    <location>
        <begin position="1"/>
        <end position="21"/>
    </location>
</feature>
<evidence type="ECO:0000256" key="1">
    <source>
        <dbReference type="SAM" id="SignalP"/>
    </source>
</evidence>
<feature type="chain" id="PRO_5012662024" evidence="1">
    <location>
        <begin position="22"/>
        <end position="228"/>
    </location>
</feature>
<reference evidence="2 3" key="1">
    <citation type="submission" date="2017-02" db="EMBL/GenBank/DDBJ databases">
        <title>Acinetobacter sp. ANC 4945, whole genome shotgun sequencing project.</title>
        <authorList>
            <person name="Radolfova-Krizova L."/>
            <person name="Al Atrouni A."/>
            <person name="Nemec A."/>
        </authorList>
    </citation>
    <scope>NUCLEOTIDE SEQUENCE [LARGE SCALE GENOMIC DNA]</scope>
    <source>
        <strain evidence="2 3">ANC 4945</strain>
    </source>
</reference>
<organism evidence="2 3">
    <name type="scientific">Acinetobacter amyesii</name>
    <dbReference type="NCBI Taxonomy" id="2942470"/>
    <lineage>
        <taxon>Bacteria</taxon>
        <taxon>Pseudomonadati</taxon>
        <taxon>Pseudomonadota</taxon>
        <taxon>Gammaproteobacteria</taxon>
        <taxon>Moraxellales</taxon>
        <taxon>Moraxellaceae</taxon>
        <taxon>Acinetobacter</taxon>
    </lineage>
</organism>
<keyword evidence="1" id="KW-0732">Signal</keyword>
<evidence type="ECO:0000313" key="3">
    <source>
        <dbReference type="Proteomes" id="UP000191160"/>
    </source>
</evidence>
<dbReference type="EMBL" id="MVKX01000001">
    <property type="protein sequence ID" value="OOV85445.1"/>
    <property type="molecule type" value="Genomic_DNA"/>
</dbReference>
<keyword evidence="3" id="KW-1185">Reference proteome</keyword>
<proteinExistence type="predicted"/>
<dbReference type="Proteomes" id="UP000191160">
    <property type="component" value="Unassembled WGS sequence"/>
</dbReference>
<dbReference type="AlphaFoldDB" id="A0A1T1H6M2"/>
<protein>
    <submittedName>
        <fullName evidence="2">Uncharacterized protein</fullName>
    </submittedName>
</protein>
<accession>A0A1T1H6M2</accession>